<gene>
    <name evidence="2" type="ORF">F2P81_018432</name>
</gene>
<evidence type="ECO:0000313" key="2">
    <source>
        <dbReference type="EMBL" id="KAF0029327.1"/>
    </source>
</evidence>
<feature type="region of interest" description="Disordered" evidence="1">
    <location>
        <begin position="174"/>
        <end position="212"/>
    </location>
</feature>
<dbReference type="EMBL" id="VEVO01000016">
    <property type="protein sequence ID" value="KAF0029327.1"/>
    <property type="molecule type" value="Genomic_DNA"/>
</dbReference>
<sequence length="471" mass="53568">MAPRCANAGKGDVDLGIRPFTFLHKEIERLPRKLLVGVLHATFTNSTSEPQCQEPVALFPPFPMHTTKRSLPSMFGEIAFSRHASVKLFECLIVAGAPTTGLLQGTAYVKDGCGGLQKSQELLRDMWRRVDTLYVYPEDLESLHRMECESAGRSSSPIPERVIADPRKIARSSRALSLRNRHRSSNSATQPTVRSCTESSKNNIDNNTSRNGCTLRATNKHCALRSPRVVSVSPSSSSSSGTNIGNSSTQTYPPVCPRSSDRSGEGVLTQWRQDYNSEQYRDRNYDMEPNTEYNDWASEVEYEEQPELHCDTEEHEPETCGGWAPIKDAEQLDRSTFERDGYNLQNDPDKHMERERDNRRRHMETRNRRERKRFLRALEKDSDSMIQGWLCIMRSWETFLEWLQDRWWGVATTKEIADFLNAHGGQHALIVSEPYNPGQFGALCSITWKEEQDKIDTGVTPWRKGCTCAPS</sequence>
<dbReference type="AlphaFoldDB" id="A0A6A4S883"/>
<dbReference type="Proteomes" id="UP000438429">
    <property type="component" value="Unassembled WGS sequence"/>
</dbReference>
<name>A0A6A4S883_SCOMX</name>
<organism evidence="2 3">
    <name type="scientific">Scophthalmus maximus</name>
    <name type="common">Turbot</name>
    <name type="synonym">Psetta maxima</name>
    <dbReference type="NCBI Taxonomy" id="52904"/>
    <lineage>
        <taxon>Eukaryota</taxon>
        <taxon>Metazoa</taxon>
        <taxon>Chordata</taxon>
        <taxon>Craniata</taxon>
        <taxon>Vertebrata</taxon>
        <taxon>Euteleostomi</taxon>
        <taxon>Actinopterygii</taxon>
        <taxon>Neopterygii</taxon>
        <taxon>Teleostei</taxon>
        <taxon>Neoteleostei</taxon>
        <taxon>Acanthomorphata</taxon>
        <taxon>Carangaria</taxon>
        <taxon>Pleuronectiformes</taxon>
        <taxon>Pleuronectoidei</taxon>
        <taxon>Scophthalmidae</taxon>
        <taxon>Scophthalmus</taxon>
    </lineage>
</organism>
<evidence type="ECO:0000313" key="3">
    <source>
        <dbReference type="Proteomes" id="UP000438429"/>
    </source>
</evidence>
<feature type="compositionally biased region" description="Polar residues" evidence="1">
    <location>
        <begin position="189"/>
        <end position="212"/>
    </location>
</feature>
<proteinExistence type="predicted"/>
<feature type="region of interest" description="Disordered" evidence="1">
    <location>
        <begin position="147"/>
        <end position="166"/>
    </location>
</feature>
<feature type="compositionally biased region" description="Low complexity" evidence="1">
    <location>
        <begin position="225"/>
        <end position="240"/>
    </location>
</feature>
<comment type="caution">
    <text evidence="2">The sequence shown here is derived from an EMBL/GenBank/DDBJ whole genome shotgun (WGS) entry which is preliminary data.</text>
</comment>
<reference evidence="2 3" key="1">
    <citation type="submission" date="2019-06" db="EMBL/GenBank/DDBJ databases">
        <title>Draft genomes of female and male turbot (Scophthalmus maximus).</title>
        <authorList>
            <person name="Xu H."/>
            <person name="Xu X.-W."/>
            <person name="Shao C."/>
            <person name="Chen S."/>
        </authorList>
    </citation>
    <scope>NUCLEOTIDE SEQUENCE [LARGE SCALE GENOMIC DNA]</scope>
    <source>
        <strain evidence="2">Ysfricsl-2016a</strain>
        <tissue evidence="2">Blood</tissue>
    </source>
</reference>
<feature type="region of interest" description="Disordered" evidence="1">
    <location>
        <begin position="225"/>
        <end position="273"/>
    </location>
</feature>
<feature type="compositionally biased region" description="Polar residues" evidence="1">
    <location>
        <begin position="241"/>
        <end position="252"/>
    </location>
</feature>
<protein>
    <submittedName>
        <fullName evidence="2">Uncharacterized protein</fullName>
    </submittedName>
</protein>
<accession>A0A6A4S883</accession>
<feature type="region of interest" description="Disordered" evidence="1">
    <location>
        <begin position="339"/>
        <end position="365"/>
    </location>
</feature>
<feature type="compositionally biased region" description="Basic and acidic residues" evidence="1">
    <location>
        <begin position="339"/>
        <end position="358"/>
    </location>
</feature>
<evidence type="ECO:0000256" key="1">
    <source>
        <dbReference type="SAM" id="MobiDB-lite"/>
    </source>
</evidence>